<dbReference type="Proteomes" id="UP000054524">
    <property type="component" value="Unassembled WGS sequence"/>
</dbReference>
<dbReference type="PANTHER" id="PTHR12936:SF0">
    <property type="entry name" value="ANAPHASE-PROMOTING COMPLEX SUBUNIT 10"/>
    <property type="match status" value="1"/>
</dbReference>
<dbReference type="STRING" id="944018.H8ZFH3"/>
<evidence type="ECO:0000313" key="8">
    <source>
        <dbReference type="EMBL" id="KFG27322.1"/>
    </source>
</evidence>
<keyword evidence="2" id="KW-0132">Cell division</keyword>
<dbReference type="Gene3D" id="2.60.120.260">
    <property type="entry name" value="Galactose-binding domain-like"/>
    <property type="match status" value="1"/>
</dbReference>
<dbReference type="GO" id="GO:0005680">
    <property type="term" value="C:anaphase-promoting complex"/>
    <property type="evidence" value="ECO:0007669"/>
    <property type="project" value="InterPro"/>
</dbReference>
<dbReference type="GO" id="GO:0031145">
    <property type="term" value="P:anaphase-promoting complex-dependent catabolic process"/>
    <property type="evidence" value="ECO:0007669"/>
    <property type="project" value="InterPro"/>
</dbReference>
<dbReference type="Pfam" id="PF03256">
    <property type="entry name" value="ANAPC10"/>
    <property type="match status" value="1"/>
</dbReference>
<evidence type="ECO:0000256" key="4">
    <source>
        <dbReference type="ARBA" id="ARBA00022786"/>
    </source>
</evidence>
<dbReference type="PROSITE" id="PS51284">
    <property type="entry name" value="DOC"/>
    <property type="match status" value="1"/>
</dbReference>
<keyword evidence="4" id="KW-0833">Ubl conjugation pathway</keyword>
<dbReference type="SUPFAM" id="SSF49785">
    <property type="entry name" value="Galactose-binding domain-like"/>
    <property type="match status" value="1"/>
</dbReference>
<sequence>MEARLSTYKSGHGLEELFSNNLEQFWHTDGNLPHYIELDFNEIKRLVSIRMNIGHTQDKSYIPKDIEIRYGKTREMAEGTKNVAITDKMPVVNIAIDEYCCYVQIIITSNHQEGRDSRIRGLSLAFLD</sequence>
<evidence type="ECO:0000256" key="1">
    <source>
        <dbReference type="ARBA" id="ARBA00006762"/>
    </source>
</evidence>
<evidence type="ECO:0000256" key="2">
    <source>
        <dbReference type="ARBA" id="ARBA00022618"/>
    </source>
</evidence>
<dbReference type="HOGENOM" id="CLU_039415_3_1_1"/>
<evidence type="ECO:0000313" key="9">
    <source>
        <dbReference type="Proteomes" id="UP000054524"/>
    </source>
</evidence>
<name>H8ZFH3_NEMA1</name>
<dbReference type="AlphaFoldDB" id="H8ZFH3"/>
<proteinExistence type="inferred from homology"/>
<feature type="domain" description="DOC" evidence="6">
    <location>
        <begin position="1"/>
        <end position="128"/>
    </location>
</feature>
<reference evidence="8" key="2">
    <citation type="submission" date="2012-10" db="EMBL/GenBank/DDBJ databases">
        <authorList>
            <consortium name="The Broad Institute Genome Sequencing Platform"/>
            <consortium name="The Broad Institute Genome Sequencing Center for Infectious Disease"/>
            <person name="Cuomo C."/>
            <person name="Troemel E."/>
            <person name="Walker B."/>
            <person name="Young S.K."/>
            <person name="Zeng Q."/>
            <person name="Gargeya S."/>
            <person name="Fitzgerald M."/>
            <person name="Haas B."/>
            <person name="Abouelleil A."/>
            <person name="Alvarado L."/>
            <person name="Arachchi H.M."/>
            <person name="Berlin A.M."/>
            <person name="Chapman S.B."/>
            <person name="Goldberg J."/>
            <person name="Griggs A."/>
            <person name="Gujja S."/>
            <person name="Hansen M."/>
            <person name="Howarth C."/>
            <person name="Imamovic A."/>
            <person name="Larimer J."/>
            <person name="McCowan C."/>
            <person name="Murphy C."/>
            <person name="Neiman D."/>
            <person name="Pearson M."/>
            <person name="Priest M."/>
            <person name="Roberts A."/>
            <person name="Saif S."/>
            <person name="Shea T."/>
            <person name="Sisk P."/>
            <person name="Sykes S."/>
            <person name="Wortman J."/>
            <person name="Nusbaum C."/>
            <person name="Birren B."/>
        </authorList>
    </citation>
    <scope>NUCLEOTIDE SEQUENCE</scope>
    <source>
        <strain evidence="8">ERTm6</strain>
    </source>
</reference>
<organism evidence="7">
    <name type="scientific">Nematocida ausubeli (strain ATCC PRA-371 / ERTm2)</name>
    <name type="common">Nematode killer fungus</name>
    <dbReference type="NCBI Taxonomy" id="1913371"/>
    <lineage>
        <taxon>Eukaryota</taxon>
        <taxon>Fungi</taxon>
        <taxon>Fungi incertae sedis</taxon>
        <taxon>Microsporidia</taxon>
        <taxon>Nematocida</taxon>
    </lineage>
</organism>
<dbReference type="SMART" id="SM01337">
    <property type="entry name" value="APC10"/>
    <property type="match status" value="1"/>
</dbReference>
<dbReference type="InterPro" id="IPR004939">
    <property type="entry name" value="APC_su10/DOC_dom"/>
</dbReference>
<reference evidence="8 9" key="3">
    <citation type="journal article" date="2014" name="Genome Announc.">
        <title>Genome Sequence of the Microsporidian Species Nematocida sp1 Strain ERTm6 (ATCC PRA-372).</title>
        <authorList>
            <person name="Bakowski M.A."/>
            <person name="Priest M."/>
            <person name="Young S."/>
            <person name="Cuomo C.A."/>
            <person name="Troemel E.R."/>
        </authorList>
    </citation>
    <scope>NUCLEOTIDE SEQUENCE [LARGE SCALE GENOMIC DNA]</scope>
    <source>
        <strain evidence="8 9">ERTm6</strain>
    </source>
</reference>
<dbReference type="GO" id="GO:0070979">
    <property type="term" value="P:protein K11-linked ubiquitination"/>
    <property type="evidence" value="ECO:0007669"/>
    <property type="project" value="TreeGrafter"/>
</dbReference>
<keyword evidence="3" id="KW-0498">Mitosis</keyword>
<keyword evidence="5" id="KW-0131">Cell cycle</keyword>
<accession>A0A086J5A4</accession>
<evidence type="ECO:0000313" key="7">
    <source>
        <dbReference type="EMBL" id="EHY64534.1"/>
    </source>
</evidence>
<gene>
    <name evidence="7" type="ORF">NERG_02344</name>
    <name evidence="8" type="ORF">NESG_00400</name>
</gene>
<keyword evidence="9" id="KW-1185">Reference proteome</keyword>
<comment type="similarity">
    <text evidence="1">Belongs to the APC10 family.</text>
</comment>
<dbReference type="InterPro" id="IPR016901">
    <property type="entry name" value="APC10/Doc1"/>
</dbReference>
<dbReference type="PANTHER" id="PTHR12936">
    <property type="entry name" value="ANAPHASE-PROMOTING COMPLEX 10"/>
    <property type="match status" value="1"/>
</dbReference>
<dbReference type="Proteomes" id="UP000005622">
    <property type="component" value="Unassembled WGS sequence"/>
</dbReference>
<dbReference type="EMBL" id="AKIJ01000001">
    <property type="protein sequence ID" value="KFG27322.1"/>
    <property type="molecule type" value="Genomic_DNA"/>
</dbReference>
<dbReference type="InterPro" id="IPR008979">
    <property type="entry name" value="Galactose-bd-like_sf"/>
</dbReference>
<protein>
    <recommendedName>
        <fullName evidence="6">DOC domain-containing protein</fullName>
    </recommendedName>
</protein>
<accession>H8ZFH3</accession>
<evidence type="ECO:0000256" key="5">
    <source>
        <dbReference type="ARBA" id="ARBA00023306"/>
    </source>
</evidence>
<dbReference type="GO" id="GO:0051301">
    <property type="term" value="P:cell division"/>
    <property type="evidence" value="ECO:0007669"/>
    <property type="project" value="UniProtKB-KW"/>
</dbReference>
<evidence type="ECO:0000259" key="6">
    <source>
        <dbReference type="PROSITE" id="PS51284"/>
    </source>
</evidence>
<evidence type="ECO:0000256" key="3">
    <source>
        <dbReference type="ARBA" id="ARBA00022776"/>
    </source>
</evidence>
<dbReference type="OrthoDB" id="24948at2759"/>
<dbReference type="EMBL" id="JH604640">
    <property type="protein sequence ID" value="EHY64534.1"/>
    <property type="molecule type" value="Genomic_DNA"/>
</dbReference>
<reference evidence="7" key="1">
    <citation type="submission" date="2011-03" db="EMBL/GenBank/DDBJ databases">
        <title>The Genome Sequence of Nematocida sp1 strain ERTm2.</title>
        <authorList>
            <consortium name="The Broad Institute Genome Sequencing Platform"/>
            <consortium name="The Broad Institute Genome Sequencing Center for Infectious Disease"/>
            <person name="Cuomo C."/>
            <person name="Troemel E."/>
            <person name="Young S.K."/>
            <person name="Zeng Q."/>
            <person name="Gargeya S."/>
            <person name="Fitzgerald M."/>
            <person name="Haas B."/>
            <person name="Abouelleil A."/>
            <person name="Alvarado L."/>
            <person name="Arachchi H.M."/>
            <person name="Berlin A."/>
            <person name="Brown A."/>
            <person name="Chapman S.B."/>
            <person name="Chen Z."/>
            <person name="Dunbar C."/>
            <person name="Freedman E."/>
            <person name="Gearin G."/>
            <person name="Gellesch M."/>
            <person name="Goldberg J."/>
            <person name="Griggs A."/>
            <person name="Gujja S."/>
            <person name="Heilman E.R."/>
            <person name="Heiman D."/>
            <person name="Howarth C."/>
            <person name="Larson L."/>
            <person name="Lui A."/>
            <person name="MacDonald P.J.P."/>
            <person name="Mehta T."/>
            <person name="Montmayeur A."/>
            <person name="Murphy C."/>
            <person name="Neiman D."/>
            <person name="Pearson M."/>
            <person name="Priest M."/>
            <person name="Roberts A."/>
            <person name="Saif S."/>
            <person name="Shea T."/>
            <person name="Shenoy N."/>
            <person name="Sisk P."/>
            <person name="Stolte C."/>
            <person name="Sykes S."/>
            <person name="White J."/>
            <person name="Yandava C."/>
            <person name="Wortman J."/>
            <person name="Nusbaum C."/>
            <person name="Birren B."/>
        </authorList>
    </citation>
    <scope>NUCLEOTIDE SEQUENCE</scope>
    <source>
        <strain evidence="7">ERTm2</strain>
    </source>
</reference>